<sequence>MFLDHTGKVKQLIAINLKSTSIILYFLDEIVNGQYIFFIQEQWLTSDRRYRLMHVTSVQSVEDMVDLGDLHEAALLRNLFIRYSNKLIYVSNLWNRCSDVHV</sequence>
<organism evidence="5">
    <name type="scientific">Gongylonema pulchrum</name>
    <dbReference type="NCBI Taxonomy" id="637853"/>
    <lineage>
        <taxon>Eukaryota</taxon>
        <taxon>Metazoa</taxon>
        <taxon>Ecdysozoa</taxon>
        <taxon>Nematoda</taxon>
        <taxon>Chromadorea</taxon>
        <taxon>Rhabditida</taxon>
        <taxon>Spirurina</taxon>
        <taxon>Spiruromorpha</taxon>
        <taxon>Spiruroidea</taxon>
        <taxon>Gongylonematidae</taxon>
        <taxon>Gongylonema</taxon>
    </lineage>
</organism>
<dbReference type="WBParaSite" id="GPUH_0002505101-mRNA-1">
    <property type="protein sequence ID" value="GPUH_0002505101-mRNA-1"/>
    <property type="gene ID" value="GPUH_0002505101"/>
</dbReference>
<dbReference type="Proteomes" id="UP000271098">
    <property type="component" value="Unassembled WGS sequence"/>
</dbReference>
<evidence type="ECO:0000256" key="2">
    <source>
        <dbReference type="ARBA" id="ARBA00022840"/>
    </source>
</evidence>
<gene>
    <name evidence="3" type="ORF">GPUH_LOCUS25019</name>
</gene>
<reference evidence="3 4" key="2">
    <citation type="submission" date="2018-11" db="EMBL/GenBank/DDBJ databases">
        <authorList>
            <consortium name="Pathogen Informatics"/>
        </authorList>
    </citation>
    <scope>NUCLEOTIDE SEQUENCE [LARGE SCALE GENOMIC DNA]</scope>
</reference>
<evidence type="ECO:0000313" key="3">
    <source>
        <dbReference type="EMBL" id="VDN43642.1"/>
    </source>
</evidence>
<accession>A0A183EVN0</accession>
<keyword evidence="2" id="KW-0067">ATP-binding</keyword>
<dbReference type="OrthoDB" id="6108017at2759"/>
<reference evidence="5" key="1">
    <citation type="submission" date="2016-06" db="UniProtKB">
        <authorList>
            <consortium name="WormBaseParasite"/>
        </authorList>
    </citation>
    <scope>IDENTIFICATION</scope>
</reference>
<dbReference type="InterPro" id="IPR027417">
    <property type="entry name" value="P-loop_NTPase"/>
</dbReference>
<keyword evidence="4" id="KW-1185">Reference proteome</keyword>
<dbReference type="GO" id="GO:0005524">
    <property type="term" value="F:ATP binding"/>
    <property type="evidence" value="ECO:0007669"/>
    <property type="project" value="UniProtKB-KW"/>
</dbReference>
<protein>
    <submittedName>
        <fullName evidence="5">CNH domain-containing protein</fullName>
    </submittedName>
</protein>
<dbReference type="Gene3D" id="3.40.850.10">
    <property type="entry name" value="Kinesin motor domain"/>
    <property type="match status" value="1"/>
</dbReference>
<dbReference type="EMBL" id="UYRT01103430">
    <property type="protein sequence ID" value="VDN43642.1"/>
    <property type="molecule type" value="Genomic_DNA"/>
</dbReference>
<name>A0A183EVN0_9BILA</name>
<evidence type="ECO:0000313" key="4">
    <source>
        <dbReference type="Proteomes" id="UP000271098"/>
    </source>
</evidence>
<dbReference type="SUPFAM" id="SSF52540">
    <property type="entry name" value="P-loop containing nucleoside triphosphate hydrolases"/>
    <property type="match status" value="1"/>
</dbReference>
<dbReference type="InterPro" id="IPR036961">
    <property type="entry name" value="Kinesin_motor_dom_sf"/>
</dbReference>
<evidence type="ECO:0000256" key="1">
    <source>
        <dbReference type="ARBA" id="ARBA00022741"/>
    </source>
</evidence>
<evidence type="ECO:0000313" key="5">
    <source>
        <dbReference type="WBParaSite" id="GPUH_0002505101-mRNA-1"/>
    </source>
</evidence>
<keyword evidence="1" id="KW-0547">Nucleotide-binding</keyword>
<dbReference type="AlphaFoldDB" id="A0A183EVN0"/>
<proteinExistence type="predicted"/>